<proteinExistence type="predicted"/>
<sequence length="354" mass="38219">MKTLTLKLLALVTSAMLLGACSQMATYENEDLLLEQEVAAKNGFKLTPYASNNGINSRVFCGIETIIPVRKLNGQLDLVGSVKVSNDQLNVYLDFSPEGVIPSYYSYFAGDQTTVANNGAKNTIIAGNATNSSTIVIPISGLTDVYPALEGVNIDLAAMFAVGDDNYWADGLKFANVNANQAKYFVYTIQTDCPDTQICYGDEEGSWTEGFEYNPGKNFSEYSSFSSLITGVKLQAGANQTHVGNAKIVDEYVEDGLTYVAITIDLLSGYVFGDESYDEEGNLDPGSIFVQNFFQSDVDNGTIPGLQNNNNPAPGQFDYKFTDVSGSSYTVSGILKGDYFGIKTSVQAIIDCPE</sequence>
<accession>A0A327PSC8</accession>
<protein>
    <submittedName>
        <fullName evidence="2">Uncharacterized protein</fullName>
    </submittedName>
</protein>
<dbReference type="EMBL" id="QLLK01000001">
    <property type="protein sequence ID" value="RAI95220.1"/>
    <property type="molecule type" value="Genomic_DNA"/>
</dbReference>
<evidence type="ECO:0000256" key="1">
    <source>
        <dbReference type="SAM" id="SignalP"/>
    </source>
</evidence>
<gene>
    <name evidence="2" type="ORF">LV83_00471</name>
</gene>
<evidence type="ECO:0000313" key="2">
    <source>
        <dbReference type="EMBL" id="RAI95220.1"/>
    </source>
</evidence>
<evidence type="ECO:0000313" key="3">
    <source>
        <dbReference type="Proteomes" id="UP000249610"/>
    </source>
</evidence>
<keyword evidence="1" id="KW-0732">Signal</keyword>
<name>A0A327PSC8_9BACT</name>
<dbReference type="OrthoDB" id="823957at2"/>
<dbReference type="Proteomes" id="UP000249610">
    <property type="component" value="Unassembled WGS sequence"/>
</dbReference>
<dbReference type="PROSITE" id="PS51257">
    <property type="entry name" value="PROKAR_LIPOPROTEIN"/>
    <property type="match status" value="1"/>
</dbReference>
<organism evidence="2 3">
    <name type="scientific">Algoriphagus yeomjeoni</name>
    <dbReference type="NCBI Taxonomy" id="291403"/>
    <lineage>
        <taxon>Bacteria</taxon>
        <taxon>Pseudomonadati</taxon>
        <taxon>Bacteroidota</taxon>
        <taxon>Cytophagia</taxon>
        <taxon>Cytophagales</taxon>
        <taxon>Cyclobacteriaceae</taxon>
        <taxon>Algoriphagus</taxon>
    </lineage>
</organism>
<keyword evidence="3" id="KW-1185">Reference proteome</keyword>
<feature type="chain" id="PRO_5016279264" evidence="1">
    <location>
        <begin position="26"/>
        <end position="354"/>
    </location>
</feature>
<dbReference type="RefSeq" id="WP_111609903.1">
    <property type="nucleotide sequence ID" value="NZ_QLLK01000001.1"/>
</dbReference>
<dbReference type="AlphaFoldDB" id="A0A327PSC8"/>
<comment type="caution">
    <text evidence="2">The sequence shown here is derived from an EMBL/GenBank/DDBJ whole genome shotgun (WGS) entry which is preliminary data.</text>
</comment>
<feature type="signal peptide" evidence="1">
    <location>
        <begin position="1"/>
        <end position="25"/>
    </location>
</feature>
<reference evidence="2 3" key="1">
    <citation type="submission" date="2018-06" db="EMBL/GenBank/DDBJ databases">
        <title>Genomic Encyclopedia of Archaeal and Bacterial Type Strains, Phase II (KMG-II): from individual species to whole genera.</title>
        <authorList>
            <person name="Goeker M."/>
        </authorList>
    </citation>
    <scope>NUCLEOTIDE SEQUENCE [LARGE SCALE GENOMIC DNA]</scope>
    <source>
        <strain evidence="2 3">DSM 23446</strain>
    </source>
</reference>